<protein>
    <recommendedName>
        <fullName evidence="1">Secretion system C-terminal sorting domain-containing protein</fullName>
    </recommendedName>
</protein>
<dbReference type="SUPFAM" id="SSF50998">
    <property type="entry name" value="Quinoprotein alcohol dehydrogenase-like"/>
    <property type="match status" value="1"/>
</dbReference>
<accession>A0A532V1H2</accession>
<dbReference type="InterPro" id="IPR051200">
    <property type="entry name" value="Host-pathogen_enzymatic-act"/>
</dbReference>
<dbReference type="AlphaFoldDB" id="A0A532V1H2"/>
<dbReference type="InterPro" id="IPR026444">
    <property type="entry name" value="Secre_tail"/>
</dbReference>
<evidence type="ECO:0000313" key="2">
    <source>
        <dbReference type="EMBL" id="TKJ41066.1"/>
    </source>
</evidence>
<name>A0A532V1H2_UNCL8</name>
<proteinExistence type="predicted"/>
<dbReference type="NCBIfam" id="TIGR04183">
    <property type="entry name" value="Por_Secre_tail"/>
    <property type="match status" value="1"/>
</dbReference>
<dbReference type="Pfam" id="PF08309">
    <property type="entry name" value="LVIVD"/>
    <property type="match status" value="10"/>
</dbReference>
<comment type="caution">
    <text evidence="2">The sequence shown here is derived from an EMBL/GenBank/DDBJ whole genome shotgun (WGS) entry which is preliminary data.</text>
</comment>
<dbReference type="EMBL" id="NJBN01000003">
    <property type="protein sequence ID" value="TKJ41066.1"/>
    <property type="molecule type" value="Genomic_DNA"/>
</dbReference>
<organism evidence="2 3">
    <name type="scientific">candidate division LCP-89 bacterium B3_LCP</name>
    <dbReference type="NCBI Taxonomy" id="2012998"/>
    <lineage>
        <taxon>Bacteria</taxon>
        <taxon>Pseudomonadati</taxon>
        <taxon>Bacteria division LCP-89</taxon>
    </lineage>
</organism>
<evidence type="ECO:0000259" key="1">
    <source>
        <dbReference type="Pfam" id="PF18962"/>
    </source>
</evidence>
<dbReference type="InterPro" id="IPR013211">
    <property type="entry name" value="LVIVD"/>
</dbReference>
<reference evidence="2 3" key="1">
    <citation type="submission" date="2017-06" db="EMBL/GenBank/DDBJ databases">
        <title>Novel microbial phyla capable of carbon fixation and sulfur reduction in deep-sea sediments.</title>
        <authorList>
            <person name="Huang J."/>
            <person name="Baker B."/>
            <person name="Wang Y."/>
        </authorList>
    </citation>
    <scope>NUCLEOTIDE SEQUENCE [LARGE SCALE GENOMIC DNA]</scope>
    <source>
        <strain evidence="2">B3_LCP</strain>
    </source>
</reference>
<dbReference type="Pfam" id="PF18962">
    <property type="entry name" value="Por_Secre_tail"/>
    <property type="match status" value="1"/>
</dbReference>
<dbReference type="InterPro" id="IPR011048">
    <property type="entry name" value="Haem_d1_sf"/>
</dbReference>
<dbReference type="PANTHER" id="PTHR47197">
    <property type="entry name" value="PROTEIN NIRF"/>
    <property type="match status" value="1"/>
</dbReference>
<dbReference type="InterPro" id="IPR011047">
    <property type="entry name" value="Quinoprotein_ADH-like_sf"/>
</dbReference>
<sequence length="726" mass="79358">MKKSLSIIILLTVFVVTLPAFGQGWNIDLLATHFDSWGLTYRVAAQGDYAYFGTFDSYLRVLDISDPADPDTVGSYQTTAPIIDLTIDGNYLYAALAGQGLQIYDISDPLAITEEGFFQMEEIEEAIVSGNYAYAIGEDYLRMIDLIDLGNLQQAAYWQSPELGANMFGIAISGSYLFITDRDNNLLYTVRISEPDALIFENTLNLNFEPSEIAVLGDYAYVADSDEGNIYEVNIQIPTSPFVTRFCDAFGEAEDIALSSSGDYAFVAAGPLLVIDLHIFQIVQVLETGGYVNGIAVIGDLVCDTDYFGIDMINVSTPPTSQIITSLSFGPYATGFAIDGDLAYIGVDGILEIYNISNPTTLVPVGSVELNNILQDIDVHNNYAYSYYGETFVYSINVENPANPFIADSLDLGLEPSDGLHFYGNYAYCQDENLIQVIDIADPSDLQIANTVIGYDPEALSIDGDHLYVADDDEFLVVYNLSSNPTAPIEIALWHPSSPNWEPQAIDVSGGFAYLGSETDGEDYRGLWIVDVSTPANPVYAGFYELDDHVFRIEAPWAEHIAIVGYGDGARVSILNVSDPSDPYETGYYDLGSIVYLSGFAVSDNLAYVADYNMLYVLDCNPAGIIEIPGTALPLDYEMHSPYPNPFNPSTSIRFQIPVAGDVKITVYDIQGNLVTTLADEWLTPGSYQAPFNAGNLSSGIYFARLLVATPTAGDFTQTQKLVLMK</sequence>
<dbReference type="Gene3D" id="2.130.10.10">
    <property type="entry name" value="YVTN repeat-like/Quinoprotein amine dehydrogenase"/>
    <property type="match status" value="2"/>
</dbReference>
<dbReference type="Gene3D" id="2.60.40.4070">
    <property type="match status" value="1"/>
</dbReference>
<feature type="domain" description="Secretion system C-terminal sorting" evidence="1">
    <location>
        <begin position="643"/>
        <end position="706"/>
    </location>
</feature>
<dbReference type="InterPro" id="IPR015943">
    <property type="entry name" value="WD40/YVTN_repeat-like_dom_sf"/>
</dbReference>
<dbReference type="SUPFAM" id="SSF51004">
    <property type="entry name" value="C-terminal (heme d1) domain of cytochrome cd1-nitrite reductase"/>
    <property type="match status" value="1"/>
</dbReference>
<dbReference type="PANTHER" id="PTHR47197:SF3">
    <property type="entry name" value="DIHYDRO-HEME D1 DEHYDROGENASE"/>
    <property type="match status" value="1"/>
</dbReference>
<dbReference type="SUPFAM" id="SSF75011">
    <property type="entry name" value="3-carboxy-cis,cis-mucoante lactonizing enzyme"/>
    <property type="match status" value="1"/>
</dbReference>
<gene>
    <name evidence="2" type="ORF">CEE37_05210</name>
</gene>
<evidence type="ECO:0000313" key="3">
    <source>
        <dbReference type="Proteomes" id="UP000319619"/>
    </source>
</evidence>
<dbReference type="Proteomes" id="UP000319619">
    <property type="component" value="Unassembled WGS sequence"/>
</dbReference>